<proteinExistence type="predicted"/>
<dbReference type="PRINTS" id="PR00412">
    <property type="entry name" value="EPOXHYDRLASE"/>
</dbReference>
<dbReference type="Gene3D" id="3.40.50.1820">
    <property type="entry name" value="alpha/beta hydrolase"/>
    <property type="match status" value="1"/>
</dbReference>
<organism evidence="3 4">
    <name type="scientific">Rhizocola hellebori</name>
    <dbReference type="NCBI Taxonomy" id="1392758"/>
    <lineage>
        <taxon>Bacteria</taxon>
        <taxon>Bacillati</taxon>
        <taxon>Actinomycetota</taxon>
        <taxon>Actinomycetes</taxon>
        <taxon>Micromonosporales</taxon>
        <taxon>Micromonosporaceae</taxon>
        <taxon>Rhizocola</taxon>
    </lineage>
</organism>
<dbReference type="GO" id="GO:0016787">
    <property type="term" value="F:hydrolase activity"/>
    <property type="evidence" value="ECO:0007669"/>
    <property type="project" value="UniProtKB-KW"/>
</dbReference>
<dbReference type="InterPro" id="IPR029058">
    <property type="entry name" value="AB_hydrolase_fold"/>
</dbReference>
<dbReference type="PANTHER" id="PTHR43329">
    <property type="entry name" value="EPOXIDE HYDROLASE"/>
    <property type="match status" value="1"/>
</dbReference>
<protein>
    <submittedName>
        <fullName evidence="3">Epoxide hydrolase</fullName>
    </submittedName>
</protein>
<sequence>MLVSARGFEFDVFEGGPEDGMPIVLLHGFPQHSGQWEAIVPALHEAGLRTIAINQRGYSPGARPVEPAAYALSECVADVVSIMDALGHSSFHLVGHDWGAAVAWLLASTAPERVRTLTAISVPHGQALSKAMRDPESGQRSRSSYMFVFADLEKAVPLLLEDDAIRLRALYLGSGMTEEQVERYVAPMREPAALRAALTWYTAAIQRLSPQPGPVAVPTTLLWSNGDVALGRTGAEATKEFVTGDYRLIELDGISHWIPDQAPQATIDAILDRVRSVA</sequence>
<evidence type="ECO:0000313" key="3">
    <source>
        <dbReference type="EMBL" id="GIH10432.1"/>
    </source>
</evidence>
<evidence type="ECO:0000259" key="2">
    <source>
        <dbReference type="Pfam" id="PF00561"/>
    </source>
</evidence>
<reference evidence="3" key="1">
    <citation type="submission" date="2021-01" db="EMBL/GenBank/DDBJ databases">
        <title>Whole genome shotgun sequence of Rhizocola hellebori NBRC 109834.</title>
        <authorList>
            <person name="Komaki H."/>
            <person name="Tamura T."/>
        </authorList>
    </citation>
    <scope>NUCLEOTIDE SEQUENCE</scope>
    <source>
        <strain evidence="3">NBRC 109834</strain>
    </source>
</reference>
<gene>
    <name evidence="3" type="ORF">Rhe02_84990</name>
</gene>
<dbReference type="InterPro" id="IPR000073">
    <property type="entry name" value="AB_hydrolase_1"/>
</dbReference>
<dbReference type="AlphaFoldDB" id="A0A8J3QIU3"/>
<evidence type="ECO:0000313" key="4">
    <source>
        <dbReference type="Proteomes" id="UP000612899"/>
    </source>
</evidence>
<dbReference type="Proteomes" id="UP000612899">
    <property type="component" value="Unassembled WGS sequence"/>
</dbReference>
<dbReference type="RefSeq" id="WP_203914146.1">
    <property type="nucleotide sequence ID" value="NZ_BONY01000094.1"/>
</dbReference>
<name>A0A8J3QIU3_9ACTN</name>
<comment type="caution">
    <text evidence="3">The sequence shown here is derived from an EMBL/GenBank/DDBJ whole genome shotgun (WGS) entry which is preliminary data.</text>
</comment>
<dbReference type="Pfam" id="PF00561">
    <property type="entry name" value="Abhydrolase_1"/>
    <property type="match status" value="1"/>
</dbReference>
<dbReference type="InterPro" id="IPR000639">
    <property type="entry name" value="Epox_hydrolase-like"/>
</dbReference>
<evidence type="ECO:0000256" key="1">
    <source>
        <dbReference type="ARBA" id="ARBA00022801"/>
    </source>
</evidence>
<keyword evidence="4" id="KW-1185">Reference proteome</keyword>
<keyword evidence="1 3" id="KW-0378">Hydrolase</keyword>
<dbReference type="EMBL" id="BONY01000094">
    <property type="protein sequence ID" value="GIH10432.1"/>
    <property type="molecule type" value="Genomic_DNA"/>
</dbReference>
<accession>A0A8J3QIU3</accession>
<dbReference type="SUPFAM" id="SSF53474">
    <property type="entry name" value="alpha/beta-Hydrolases"/>
    <property type="match status" value="1"/>
</dbReference>
<feature type="domain" description="AB hydrolase-1" evidence="2">
    <location>
        <begin position="22"/>
        <end position="260"/>
    </location>
</feature>